<name>A0A844F394_CLOSV</name>
<reference evidence="2 3" key="1">
    <citation type="submission" date="2019-08" db="EMBL/GenBank/DDBJ databases">
        <title>In-depth cultivation of the pig gut microbiome towards novel bacterial diversity and tailored functional studies.</title>
        <authorList>
            <person name="Wylensek D."/>
            <person name="Hitch T.C.A."/>
            <person name="Clavel T."/>
        </authorList>
    </citation>
    <scope>NUCLEOTIDE SEQUENCE [LARGE SCALE GENOMIC DNA]</scope>
    <source>
        <strain evidence="2 3">BL-389-WT-3D</strain>
    </source>
</reference>
<evidence type="ECO:0000313" key="3">
    <source>
        <dbReference type="Proteomes" id="UP000462363"/>
    </source>
</evidence>
<dbReference type="GeneID" id="62697301"/>
<dbReference type="AlphaFoldDB" id="A0A844F394"/>
<dbReference type="EMBL" id="VUMB01000003">
    <property type="protein sequence ID" value="MSS39083.1"/>
    <property type="molecule type" value="Genomic_DNA"/>
</dbReference>
<dbReference type="RefSeq" id="WP_004605973.1">
    <property type="nucleotide sequence ID" value="NZ_AP024846.1"/>
</dbReference>
<dbReference type="Proteomes" id="UP000462363">
    <property type="component" value="Unassembled WGS sequence"/>
</dbReference>
<proteinExistence type="predicted"/>
<feature type="compositionally biased region" description="Polar residues" evidence="1">
    <location>
        <begin position="112"/>
        <end position="135"/>
    </location>
</feature>
<organism evidence="2 3">
    <name type="scientific">Clostridium scindens (strain JCM 10418 / VPI 12708)</name>
    <dbReference type="NCBI Taxonomy" id="29347"/>
    <lineage>
        <taxon>Bacteria</taxon>
        <taxon>Bacillati</taxon>
        <taxon>Bacillota</taxon>
        <taxon>Clostridia</taxon>
        <taxon>Lachnospirales</taxon>
        <taxon>Lachnospiraceae</taxon>
    </lineage>
</organism>
<evidence type="ECO:0000256" key="1">
    <source>
        <dbReference type="SAM" id="MobiDB-lite"/>
    </source>
</evidence>
<sequence>MDVKKKKRFEIPKNFSIKKLKKDQLLILLLVGILLVVIAIPTGKGKDAASKDAGSSTAAEGGGEAAYGNYASYMEGHLEGVLSQMAGVGDVTVMITLKSSAEKVVEKDVEAQSETVTESDSQGGTRTTQNSSHGESTVYDGDGSQGQAPYISKELSPQVEGVVVIASGGDNAVVKQNITEAVQALFGIDTHKIRIMKKNS</sequence>
<comment type="caution">
    <text evidence="2">The sequence shown here is derived from an EMBL/GenBank/DDBJ whole genome shotgun (WGS) entry which is preliminary data.</text>
</comment>
<evidence type="ECO:0000313" key="2">
    <source>
        <dbReference type="EMBL" id="MSS39083.1"/>
    </source>
</evidence>
<accession>A0A844F394</accession>
<gene>
    <name evidence="2" type="ORF">FYJ37_01630</name>
</gene>
<protein>
    <submittedName>
        <fullName evidence="2">Stage III sporulation protein AG</fullName>
    </submittedName>
</protein>
<feature type="region of interest" description="Disordered" evidence="1">
    <location>
        <begin position="108"/>
        <end position="149"/>
    </location>
</feature>